<dbReference type="Proteomes" id="UP000435985">
    <property type="component" value="Unassembled WGS sequence"/>
</dbReference>
<organism evidence="1 2">
    <name type="scientific">Bacteroides ovatus</name>
    <dbReference type="NCBI Taxonomy" id="28116"/>
    <lineage>
        <taxon>Bacteria</taxon>
        <taxon>Pseudomonadati</taxon>
        <taxon>Bacteroidota</taxon>
        <taxon>Bacteroidia</taxon>
        <taxon>Bacteroidales</taxon>
        <taxon>Bacteroidaceae</taxon>
        <taxon>Bacteroides</taxon>
    </lineage>
</organism>
<name>A0A139L7U9_BACOV</name>
<evidence type="ECO:0000313" key="2">
    <source>
        <dbReference type="Proteomes" id="UP000435985"/>
    </source>
</evidence>
<gene>
    <name evidence="1" type="ORF">F3B98_01105</name>
</gene>
<dbReference type="AlphaFoldDB" id="A0A139L7U9"/>
<dbReference type="STRING" id="28116.Bovatus_03798"/>
<reference evidence="1 2" key="1">
    <citation type="journal article" date="2019" name="Nat. Med.">
        <title>A library of human gut bacterial isolates paired with longitudinal multiomics data enables mechanistic microbiome research.</title>
        <authorList>
            <person name="Poyet M."/>
            <person name="Groussin M."/>
            <person name="Gibbons S.M."/>
            <person name="Avila-Pacheco J."/>
            <person name="Jiang X."/>
            <person name="Kearney S.M."/>
            <person name="Perrotta A.R."/>
            <person name="Berdy B."/>
            <person name="Zhao S."/>
            <person name="Lieberman T.D."/>
            <person name="Swanson P.K."/>
            <person name="Smith M."/>
            <person name="Roesemann S."/>
            <person name="Alexander J.E."/>
            <person name="Rich S.A."/>
            <person name="Livny J."/>
            <person name="Vlamakis H."/>
            <person name="Clish C."/>
            <person name="Bullock K."/>
            <person name="Deik A."/>
            <person name="Scott J."/>
            <person name="Pierce K.A."/>
            <person name="Xavier R.J."/>
            <person name="Alm E.J."/>
        </authorList>
    </citation>
    <scope>NUCLEOTIDE SEQUENCE [LARGE SCALE GENOMIC DNA]</scope>
    <source>
        <strain evidence="1 2">BIOML-A14</strain>
    </source>
</reference>
<accession>A0A139L7U9</accession>
<dbReference type="EMBL" id="VWFO01000001">
    <property type="protein sequence ID" value="KAA4667017.1"/>
    <property type="molecule type" value="Genomic_DNA"/>
</dbReference>
<evidence type="ECO:0000313" key="1">
    <source>
        <dbReference type="EMBL" id="KAA4667017.1"/>
    </source>
</evidence>
<proteinExistence type="predicted"/>
<protein>
    <submittedName>
        <fullName evidence="1">Peptidase M26</fullName>
    </submittedName>
</protein>
<dbReference type="Gene3D" id="2.160.20.110">
    <property type="match status" value="1"/>
</dbReference>
<sequence>MVVEIKIFNRTNFYIVMKKVYHLLSVALLGAMALTSCEEDKIVNENNGEGNETDKNLTDYSFIASIKQSAPLGRSNLQNGVYTWNKGDAVTLWNRNFGAGYDFSITPGYNDNQPDKSAEFTGKAAVENGHKLIAVFPRKEAKTFNDLATFSMPETFTQTGKTAELAATTYMVATGDVTDNKIPALTFSPLTALIQFGLKNTSDRELKIRYITLESDDDVFPAELKIDEDGVVQSLSGMRNKLTLDMSGQALAQNETLNGYLNILPTTYGDTRLMKSTTELNITVSVLNNEVEQDIILLKKVKVKDLEDNIGLDMDATANQFAAGKHYKMDFEVDYRFRIPDEGYMIDDDGNIHIYNKTGLFGWNKIADEYRKATVTLEKEYIDEPAGDGIKVIDMGNELWEPISAFGGVFEGNGVTIRNLQIANKGFIATNTGTIRNLTLENVSFSADITEGAGALAAESSTSVIQNCTVKGVTVTVIKPVVFGGLIGRNSEGRIEGCQVISGTINLNLSGAGNSNYGGLVGEHFNGTALIINSYVGADVTIKHPSNSSGASCVGGLVGWNNSGKVKGCYSLAKLEVSCSGQVGGLIGANSNGTVLACYVAGSISGTIYNNTGGFIAQNTINNADATVTACYSTTQINVTNNAGSNKLGAFVASNSTGINQCYFVGETVTNPVGSGSVNGISKVTATQLKDKKRQMNLAIEAKDPEFGFSFKVNEDAGTNIYCPLILQGAVKEPGFGGSDFGDGGDI</sequence>
<comment type="caution">
    <text evidence="1">The sequence shown here is derived from an EMBL/GenBank/DDBJ whole genome shotgun (WGS) entry which is preliminary data.</text>
</comment>